<reference evidence="2 3" key="1">
    <citation type="submission" date="2016-07" db="EMBL/GenBank/DDBJ databases">
        <title>Genome analysis of Burkholderia fungorum ES3-20.</title>
        <authorList>
            <person name="Xu D."/>
            <person name="Yao R."/>
            <person name="Zheng S."/>
        </authorList>
    </citation>
    <scope>NUCLEOTIDE SEQUENCE [LARGE SCALE GENOMIC DNA]</scope>
    <source>
        <strain evidence="2 3">ES3-20</strain>
    </source>
</reference>
<evidence type="ECO:0000313" key="3">
    <source>
        <dbReference type="Proteomes" id="UP000283709"/>
    </source>
</evidence>
<dbReference type="OrthoDB" id="9128660at2"/>
<gene>
    <name evidence="2" type="ORF">BCY88_05755</name>
</gene>
<name>A0A3R7E524_9BURK</name>
<dbReference type="EMBL" id="MCAS01000023">
    <property type="protein sequence ID" value="RKF43672.1"/>
    <property type="molecule type" value="Genomic_DNA"/>
</dbReference>
<evidence type="ECO:0008006" key="4">
    <source>
        <dbReference type="Google" id="ProtNLM"/>
    </source>
</evidence>
<dbReference type="Proteomes" id="UP000283709">
    <property type="component" value="Unassembled WGS sequence"/>
</dbReference>
<accession>A0A3R7E524</accession>
<organism evidence="2 3">
    <name type="scientific">Paraburkholderia fungorum</name>
    <dbReference type="NCBI Taxonomy" id="134537"/>
    <lineage>
        <taxon>Bacteria</taxon>
        <taxon>Pseudomonadati</taxon>
        <taxon>Pseudomonadota</taxon>
        <taxon>Betaproteobacteria</taxon>
        <taxon>Burkholderiales</taxon>
        <taxon>Burkholderiaceae</taxon>
        <taxon>Paraburkholderia</taxon>
    </lineage>
</organism>
<evidence type="ECO:0000256" key="1">
    <source>
        <dbReference type="SAM" id="MobiDB-lite"/>
    </source>
</evidence>
<dbReference type="AlphaFoldDB" id="A0A3R7E524"/>
<sequence>MLSDITSDEHDFPQCGHCGALLADRFTPCPSCNARPLDSLGARSASPARLKIPLPENGALFGAQLPVRKIWRPSSRALVNPYDVEEPRVTAPVTQKLRRPLAMGMSLAVVTSAVYLGFIHTNEGEISPPIAVSGKVTAQNATPPRARGAPSAPIALAQRAAPVLAAPQPASATLASRTAPVRSQPVAQLTAAPPAARRVVAVASTGSKRNPGSPADKPRVDVSKQLRAARANLQQNNLAATRSRLAAAIAAQPDNRDALSMRTTLAEREQQRDALLSLARGCGYIARWGCAWHNAANALLLDSSSKEAQNLATLAMRESELASALPPPAPAPETTPEDRNATISHH</sequence>
<dbReference type="RefSeq" id="WP_120346386.1">
    <property type="nucleotide sequence ID" value="NZ_MCAS01000023.1"/>
</dbReference>
<protein>
    <recommendedName>
        <fullName evidence="4">Zinc ribbon domain-containing protein</fullName>
    </recommendedName>
</protein>
<comment type="caution">
    <text evidence="2">The sequence shown here is derived from an EMBL/GenBank/DDBJ whole genome shotgun (WGS) entry which is preliminary data.</text>
</comment>
<evidence type="ECO:0000313" key="2">
    <source>
        <dbReference type="EMBL" id="RKF43672.1"/>
    </source>
</evidence>
<feature type="region of interest" description="Disordered" evidence="1">
    <location>
        <begin position="318"/>
        <end position="346"/>
    </location>
</feature>
<proteinExistence type="predicted"/>